<evidence type="ECO:0000313" key="2">
    <source>
        <dbReference type="Proteomes" id="UP000007058"/>
    </source>
</evidence>
<gene>
    <name evidence="1" type="ordered locus">amb1727</name>
</gene>
<name>Q2W6J4_PARM1</name>
<keyword evidence="2" id="KW-1185">Reference proteome</keyword>
<sequence>MPCRIVRPLIGPPINGLPPTLPKRQRRQAFFQACLLVATTQSRTGAYDRCHTLAEFYNRRMVARILRDGGGNRLLLKGIEQIAKRVVAIRGASLPRYKKRGKLS</sequence>
<reference evidence="1 2" key="1">
    <citation type="journal article" date="2005" name="DNA Res.">
        <title>Complete genome sequence of the facultative anaerobic magnetotactic bacterium Magnetospirillum sp. strain AMB-1.</title>
        <authorList>
            <person name="Matsunaga T."/>
            <person name="Okamura Y."/>
            <person name="Fukuda Y."/>
            <person name="Wahyudi A.T."/>
            <person name="Murase Y."/>
            <person name="Takeyama H."/>
        </authorList>
    </citation>
    <scope>NUCLEOTIDE SEQUENCE [LARGE SCALE GENOMIC DNA]</scope>
    <source>
        <strain evidence="2">ATCC 700264 / AMB-1</strain>
    </source>
</reference>
<accession>Q2W6J4</accession>
<protein>
    <submittedName>
        <fullName evidence="1">Uncharacterized protein</fullName>
    </submittedName>
</protein>
<evidence type="ECO:0000313" key="1">
    <source>
        <dbReference type="EMBL" id="BAE50531.1"/>
    </source>
</evidence>
<organism evidence="1 2">
    <name type="scientific">Paramagnetospirillum magneticum (strain ATCC 700264 / AMB-1)</name>
    <name type="common">Magnetospirillum magneticum</name>
    <dbReference type="NCBI Taxonomy" id="342108"/>
    <lineage>
        <taxon>Bacteria</taxon>
        <taxon>Pseudomonadati</taxon>
        <taxon>Pseudomonadota</taxon>
        <taxon>Alphaproteobacteria</taxon>
        <taxon>Rhodospirillales</taxon>
        <taxon>Magnetospirillaceae</taxon>
        <taxon>Paramagnetospirillum</taxon>
    </lineage>
</organism>
<dbReference type="HOGENOM" id="CLU_2246749_0_0_5"/>
<dbReference type="STRING" id="342108.amb1727"/>
<proteinExistence type="predicted"/>
<dbReference type="KEGG" id="mag:amb1727"/>
<dbReference type="EMBL" id="AP007255">
    <property type="protein sequence ID" value="BAE50531.1"/>
    <property type="molecule type" value="Genomic_DNA"/>
</dbReference>
<dbReference type="AlphaFoldDB" id="Q2W6J4"/>
<dbReference type="Proteomes" id="UP000007058">
    <property type="component" value="Chromosome"/>
</dbReference>